<dbReference type="PRINTS" id="PR00864">
    <property type="entry name" value="PREPILNPTASE"/>
</dbReference>
<name>A0A1F5EYU0_9BACT</name>
<evidence type="ECO:0000256" key="2">
    <source>
        <dbReference type="ARBA" id="ARBA00005801"/>
    </source>
</evidence>
<evidence type="ECO:0000256" key="9">
    <source>
        <dbReference type="RuleBase" id="RU003794"/>
    </source>
</evidence>
<dbReference type="Proteomes" id="UP000177187">
    <property type="component" value="Unassembled WGS sequence"/>
</dbReference>
<keyword evidence="9" id="KW-0489">Methyltransferase</keyword>
<keyword evidence="9" id="KW-0645">Protease</keyword>
<keyword evidence="9" id="KW-0511">Multifunctional enzyme</keyword>
<dbReference type="Gene3D" id="1.20.120.1220">
    <property type="match status" value="1"/>
</dbReference>
<evidence type="ECO:0000256" key="5">
    <source>
        <dbReference type="ARBA" id="ARBA00022692"/>
    </source>
</evidence>
<dbReference type="EC" id="2.1.1.-" evidence="9"/>
<comment type="similarity">
    <text evidence="2 8">Belongs to the peptidase A24 family.</text>
</comment>
<dbReference type="Pfam" id="PF01478">
    <property type="entry name" value="Peptidase_A24"/>
    <property type="match status" value="1"/>
</dbReference>
<feature type="transmembrane region" description="Helical" evidence="10">
    <location>
        <begin position="128"/>
        <end position="146"/>
    </location>
</feature>
<keyword evidence="4" id="KW-0997">Cell inner membrane</keyword>
<evidence type="ECO:0000256" key="3">
    <source>
        <dbReference type="ARBA" id="ARBA00022475"/>
    </source>
</evidence>
<feature type="domain" description="Prepilin type IV endopeptidase peptidase" evidence="11">
    <location>
        <begin position="105"/>
        <end position="213"/>
    </location>
</feature>
<gene>
    <name evidence="13" type="ORF">A2Y64_03170</name>
</gene>
<evidence type="ECO:0000256" key="10">
    <source>
        <dbReference type="SAM" id="Phobius"/>
    </source>
</evidence>
<dbReference type="InterPro" id="IPR010627">
    <property type="entry name" value="Prepilin_pept_A24_N"/>
</dbReference>
<dbReference type="Pfam" id="PF06750">
    <property type="entry name" value="A24_N_bact"/>
    <property type="match status" value="1"/>
</dbReference>
<dbReference type="AlphaFoldDB" id="A0A1F5EYU0"/>
<comment type="caution">
    <text evidence="13">The sequence shown here is derived from an EMBL/GenBank/DDBJ whole genome shotgun (WGS) entry which is preliminary data.</text>
</comment>
<keyword evidence="6 10" id="KW-1133">Transmembrane helix</keyword>
<keyword evidence="9" id="KW-0378">Hydrolase</keyword>
<evidence type="ECO:0000256" key="4">
    <source>
        <dbReference type="ARBA" id="ARBA00022519"/>
    </source>
</evidence>
<dbReference type="GO" id="GO:0005886">
    <property type="term" value="C:plasma membrane"/>
    <property type="evidence" value="ECO:0007669"/>
    <property type="project" value="UniProtKB-SubCell"/>
</dbReference>
<evidence type="ECO:0000256" key="7">
    <source>
        <dbReference type="ARBA" id="ARBA00023136"/>
    </source>
</evidence>
<keyword evidence="5 9" id="KW-0812">Transmembrane</keyword>
<evidence type="ECO:0000259" key="11">
    <source>
        <dbReference type="Pfam" id="PF01478"/>
    </source>
</evidence>
<evidence type="ECO:0000259" key="12">
    <source>
        <dbReference type="Pfam" id="PF06750"/>
    </source>
</evidence>
<feature type="domain" description="Prepilin peptidase A24 N-terminal" evidence="12">
    <location>
        <begin position="12"/>
        <end position="92"/>
    </location>
</feature>
<protein>
    <recommendedName>
        <fullName evidence="9">Prepilin leader peptidase/N-methyltransferase</fullName>
        <ecNumber evidence="9">2.1.1.-</ecNumber>
        <ecNumber evidence="9">3.4.23.43</ecNumber>
    </recommendedName>
</protein>
<comment type="function">
    <text evidence="9">Plays an essential role in type IV pili and type II pseudopili formation by proteolytically removing the leader sequence from substrate proteins and subsequently monomethylating the alpha-amino group of the newly exposed N-terminal phenylalanine.</text>
</comment>
<proteinExistence type="inferred from homology"/>
<keyword evidence="3" id="KW-1003">Cell membrane</keyword>
<dbReference type="InterPro" id="IPR000045">
    <property type="entry name" value="Prepilin_IV_endopep_pep"/>
</dbReference>
<evidence type="ECO:0000256" key="8">
    <source>
        <dbReference type="RuleBase" id="RU003793"/>
    </source>
</evidence>
<accession>A0A1F5EYU0</accession>
<feature type="transmembrane region" description="Helical" evidence="10">
    <location>
        <begin position="6"/>
        <end position="26"/>
    </location>
</feature>
<comment type="catalytic activity">
    <reaction evidence="9">
        <text>Typically cleaves a -Gly-|-Phe- bond to release an N-terminal, basic peptide of 5-8 residues from type IV prepilin, and then N-methylates the new N-terminal amino group, the methyl donor being S-adenosyl-L-methionine.</text>
        <dbReference type="EC" id="3.4.23.43"/>
    </reaction>
</comment>
<evidence type="ECO:0000313" key="14">
    <source>
        <dbReference type="Proteomes" id="UP000177187"/>
    </source>
</evidence>
<dbReference type="PANTHER" id="PTHR30487:SF0">
    <property type="entry name" value="PREPILIN LEADER PEPTIDASE_N-METHYLTRANSFERASE-RELATED"/>
    <property type="match status" value="1"/>
</dbReference>
<evidence type="ECO:0000256" key="6">
    <source>
        <dbReference type="ARBA" id="ARBA00022989"/>
    </source>
</evidence>
<dbReference type="EC" id="3.4.23.43" evidence="9"/>
<dbReference type="GO" id="GO:0008168">
    <property type="term" value="F:methyltransferase activity"/>
    <property type="evidence" value="ECO:0007669"/>
    <property type="project" value="UniProtKB-KW"/>
</dbReference>
<keyword evidence="7 10" id="KW-0472">Membrane</keyword>
<organism evidence="13 14">
    <name type="scientific">Candidatus Coatesbacteria bacterium RBG_13_66_14</name>
    <dbReference type="NCBI Taxonomy" id="1817816"/>
    <lineage>
        <taxon>Bacteria</taxon>
        <taxon>Candidatus Coatesiibacteriota</taxon>
    </lineage>
</organism>
<dbReference type="GO" id="GO:0006465">
    <property type="term" value="P:signal peptide processing"/>
    <property type="evidence" value="ECO:0007669"/>
    <property type="project" value="TreeGrafter"/>
</dbReference>
<feature type="transmembrane region" description="Helical" evidence="10">
    <location>
        <begin position="185"/>
        <end position="215"/>
    </location>
</feature>
<evidence type="ECO:0000256" key="1">
    <source>
        <dbReference type="ARBA" id="ARBA00004429"/>
    </source>
</evidence>
<dbReference type="PANTHER" id="PTHR30487">
    <property type="entry name" value="TYPE 4 PREPILIN-LIKE PROTEINS LEADER PEPTIDE-PROCESSING ENZYME"/>
    <property type="match status" value="1"/>
</dbReference>
<dbReference type="InterPro" id="IPR050882">
    <property type="entry name" value="Prepilin_peptidase/N-MTase"/>
</dbReference>
<feature type="transmembrane region" description="Helical" evidence="10">
    <location>
        <begin position="152"/>
        <end position="173"/>
    </location>
</feature>
<dbReference type="GO" id="GO:0004190">
    <property type="term" value="F:aspartic-type endopeptidase activity"/>
    <property type="evidence" value="ECO:0007669"/>
    <property type="project" value="UniProtKB-EC"/>
</dbReference>
<feature type="transmembrane region" description="Helical" evidence="10">
    <location>
        <begin position="77"/>
        <end position="93"/>
    </location>
</feature>
<sequence length="252" mass="26436">MASFVYAFVALVLGLVVGSFANVLIYRIPRRISILRPGSFCPDCKAPLTANEKIPVLSYLTLGGKCAHCGKRISPRYPIIELVNALGWLGVFAVEGFTFPGVVGCILFTGLLVAAATDLTEGVIPNKLCLGLGIFGLAASFYPFGLEPLESLLGALVGGGLLLIFALLGRLVFKREAMGGGDLKLLAASGAFLGWKLVLVAAFIAVVAGALYGAVYKLVTKKETLPFGPFLAAGVMAAYLAGDAILAWYLFL</sequence>
<dbReference type="GO" id="GO:0032259">
    <property type="term" value="P:methylation"/>
    <property type="evidence" value="ECO:0007669"/>
    <property type="project" value="UniProtKB-KW"/>
</dbReference>
<dbReference type="EMBL" id="MFAF01000118">
    <property type="protein sequence ID" value="OGD72510.1"/>
    <property type="molecule type" value="Genomic_DNA"/>
</dbReference>
<comment type="subcellular location">
    <subcellularLocation>
        <location evidence="1">Cell inner membrane</location>
        <topology evidence="1">Multi-pass membrane protein</topology>
    </subcellularLocation>
    <subcellularLocation>
        <location evidence="9">Cell membrane</location>
        <topology evidence="9">Multi-pass membrane protein</topology>
    </subcellularLocation>
</comment>
<feature type="transmembrane region" description="Helical" evidence="10">
    <location>
        <begin position="227"/>
        <end position="251"/>
    </location>
</feature>
<dbReference type="InterPro" id="IPR014032">
    <property type="entry name" value="Peptidase_A24A_bac"/>
</dbReference>
<feature type="transmembrane region" description="Helical" evidence="10">
    <location>
        <begin position="99"/>
        <end position="116"/>
    </location>
</feature>
<dbReference type="STRING" id="1817816.A2Y64_03170"/>
<reference evidence="13 14" key="1">
    <citation type="journal article" date="2016" name="Nat. Commun.">
        <title>Thousands of microbial genomes shed light on interconnected biogeochemical processes in an aquifer system.</title>
        <authorList>
            <person name="Anantharaman K."/>
            <person name="Brown C.T."/>
            <person name="Hug L.A."/>
            <person name="Sharon I."/>
            <person name="Castelle C.J."/>
            <person name="Probst A.J."/>
            <person name="Thomas B.C."/>
            <person name="Singh A."/>
            <person name="Wilkins M.J."/>
            <person name="Karaoz U."/>
            <person name="Brodie E.L."/>
            <person name="Williams K.H."/>
            <person name="Hubbard S.S."/>
            <person name="Banfield J.F."/>
        </authorList>
    </citation>
    <scope>NUCLEOTIDE SEQUENCE [LARGE SCALE GENOMIC DNA]</scope>
</reference>
<evidence type="ECO:0000313" key="13">
    <source>
        <dbReference type="EMBL" id="OGD72510.1"/>
    </source>
</evidence>
<keyword evidence="9" id="KW-0808">Transferase</keyword>